<protein>
    <submittedName>
        <fullName evidence="2">Uncharacterized protein</fullName>
    </submittedName>
</protein>
<reference evidence="2" key="2">
    <citation type="journal article" date="2023" name="IMA Fungus">
        <title>Comparative genomic study of the Penicillium genus elucidates a diverse pangenome and 15 lateral gene transfer events.</title>
        <authorList>
            <person name="Petersen C."/>
            <person name="Sorensen T."/>
            <person name="Nielsen M.R."/>
            <person name="Sondergaard T.E."/>
            <person name="Sorensen J.L."/>
            <person name="Fitzpatrick D.A."/>
            <person name="Frisvad J.C."/>
            <person name="Nielsen K.L."/>
        </authorList>
    </citation>
    <scope>NUCLEOTIDE SEQUENCE</scope>
    <source>
        <strain evidence="2">IBT 35673</strain>
    </source>
</reference>
<organism evidence="2 3">
    <name type="scientific">Penicillium brevicompactum</name>
    <dbReference type="NCBI Taxonomy" id="5074"/>
    <lineage>
        <taxon>Eukaryota</taxon>
        <taxon>Fungi</taxon>
        <taxon>Dikarya</taxon>
        <taxon>Ascomycota</taxon>
        <taxon>Pezizomycotina</taxon>
        <taxon>Eurotiomycetes</taxon>
        <taxon>Eurotiomycetidae</taxon>
        <taxon>Eurotiales</taxon>
        <taxon>Aspergillaceae</taxon>
        <taxon>Penicillium</taxon>
    </lineage>
</organism>
<evidence type="ECO:0000313" key="3">
    <source>
        <dbReference type="Proteomes" id="UP001147695"/>
    </source>
</evidence>
<reference evidence="2" key="1">
    <citation type="submission" date="2022-12" db="EMBL/GenBank/DDBJ databases">
        <authorList>
            <person name="Petersen C."/>
        </authorList>
    </citation>
    <scope>NUCLEOTIDE SEQUENCE</scope>
    <source>
        <strain evidence="2">IBT 35673</strain>
    </source>
</reference>
<dbReference type="Proteomes" id="UP001147695">
    <property type="component" value="Unassembled WGS sequence"/>
</dbReference>
<evidence type="ECO:0000313" key="2">
    <source>
        <dbReference type="EMBL" id="KAJ5351685.1"/>
    </source>
</evidence>
<feature type="region of interest" description="Disordered" evidence="1">
    <location>
        <begin position="82"/>
        <end position="112"/>
    </location>
</feature>
<gene>
    <name evidence="2" type="ORF">N7452_000659</name>
</gene>
<comment type="caution">
    <text evidence="2">The sequence shown here is derived from an EMBL/GenBank/DDBJ whole genome shotgun (WGS) entry which is preliminary data.</text>
</comment>
<dbReference type="AlphaFoldDB" id="A0A9W9UQE0"/>
<feature type="region of interest" description="Disordered" evidence="1">
    <location>
        <begin position="241"/>
        <end position="265"/>
    </location>
</feature>
<accession>A0A9W9UQE0</accession>
<feature type="region of interest" description="Disordered" evidence="1">
    <location>
        <begin position="1"/>
        <end position="54"/>
    </location>
</feature>
<evidence type="ECO:0000256" key="1">
    <source>
        <dbReference type="SAM" id="MobiDB-lite"/>
    </source>
</evidence>
<dbReference type="EMBL" id="JAPZBQ010000001">
    <property type="protein sequence ID" value="KAJ5351685.1"/>
    <property type="molecule type" value="Genomic_DNA"/>
</dbReference>
<proteinExistence type="predicted"/>
<name>A0A9W9UQE0_PENBR</name>
<sequence>MESERQDPLGVQQNPRYMRTYPKTRSTGVFPRSSRGAQSRKTPPQEPRSQDLGKSLEKVLSAVDVVEAHLAKISDIVDPNASKWPTRQPTQYPFRFRNPEADSSGSRGQFGGTCKEVDQQMERLKSWTPQTNPSNLNISPDDGLITSVEKLKGAFEKSHNEWVKQVKSQDDLIQCLLDAHFMVGEQLSRMNAHLQSLEQRQYQLGDKLRDADYELEESDTEVRSEGSHSFEFVACSGMDEEEDEGVEKKADNLHQQASADVWGQI</sequence>